<reference evidence="2" key="1">
    <citation type="journal article" date="2020" name="G3 (Bethesda)">
        <title>High-Quality Assemblies for Three Invasive Social Wasps from the &lt;i&gt;Vespula&lt;/i&gt; Genus.</title>
        <authorList>
            <person name="Harrop T.W.R."/>
            <person name="Guhlin J."/>
            <person name="McLaughlin G.M."/>
            <person name="Permina E."/>
            <person name="Stockwell P."/>
            <person name="Gilligan J."/>
            <person name="Le Lec M.F."/>
            <person name="Gruber M.A.M."/>
            <person name="Quinn O."/>
            <person name="Lovegrove M."/>
            <person name="Duncan E.J."/>
            <person name="Remnant E.J."/>
            <person name="Van Eeckhoven J."/>
            <person name="Graham B."/>
            <person name="Knapp R.A."/>
            <person name="Langford K.W."/>
            <person name="Kronenberg Z."/>
            <person name="Press M.O."/>
            <person name="Eacker S.M."/>
            <person name="Wilson-Rankin E.E."/>
            <person name="Purcell J."/>
            <person name="Lester P.J."/>
            <person name="Dearden P.K."/>
        </authorList>
    </citation>
    <scope>NUCLEOTIDE SEQUENCE</scope>
    <source>
        <strain evidence="2">Volc-1</strain>
    </source>
</reference>
<evidence type="ECO:0000313" key="2">
    <source>
        <dbReference type="EMBL" id="KAF7437858.1"/>
    </source>
</evidence>
<accession>A0A834PDP0</accession>
<name>A0A834PDP0_VESPE</name>
<gene>
    <name evidence="2" type="ORF">H0235_000249</name>
</gene>
<protein>
    <submittedName>
        <fullName evidence="2">Uncharacterized protein</fullName>
    </submittedName>
</protein>
<sequence length="106" mass="11349">MDQVCGSRGYGTTRSAEFRGGTEREKDGEEEEEGGGRGGGEEERDDVPRLCNQQPPIVWRPTTLWGLQRAAAVAVAAFAAANATIRACTRRLPRGQVVTKSNSGGE</sequence>
<organism evidence="2 3">
    <name type="scientific">Vespula pensylvanica</name>
    <name type="common">Western yellow jacket</name>
    <name type="synonym">Wasp</name>
    <dbReference type="NCBI Taxonomy" id="30213"/>
    <lineage>
        <taxon>Eukaryota</taxon>
        <taxon>Metazoa</taxon>
        <taxon>Ecdysozoa</taxon>
        <taxon>Arthropoda</taxon>
        <taxon>Hexapoda</taxon>
        <taxon>Insecta</taxon>
        <taxon>Pterygota</taxon>
        <taxon>Neoptera</taxon>
        <taxon>Endopterygota</taxon>
        <taxon>Hymenoptera</taxon>
        <taxon>Apocrita</taxon>
        <taxon>Aculeata</taxon>
        <taxon>Vespoidea</taxon>
        <taxon>Vespidae</taxon>
        <taxon>Vespinae</taxon>
        <taxon>Vespula</taxon>
    </lineage>
</organism>
<feature type="compositionally biased region" description="Basic and acidic residues" evidence="1">
    <location>
        <begin position="16"/>
        <end position="27"/>
    </location>
</feature>
<evidence type="ECO:0000313" key="3">
    <source>
        <dbReference type="Proteomes" id="UP000600918"/>
    </source>
</evidence>
<dbReference type="EMBL" id="JACSDY010000001">
    <property type="protein sequence ID" value="KAF7437858.1"/>
    <property type="molecule type" value="Genomic_DNA"/>
</dbReference>
<proteinExistence type="predicted"/>
<keyword evidence="3" id="KW-1185">Reference proteome</keyword>
<evidence type="ECO:0000256" key="1">
    <source>
        <dbReference type="SAM" id="MobiDB-lite"/>
    </source>
</evidence>
<feature type="region of interest" description="Disordered" evidence="1">
    <location>
        <begin position="1"/>
        <end position="54"/>
    </location>
</feature>
<dbReference type="Proteomes" id="UP000600918">
    <property type="component" value="Unassembled WGS sequence"/>
</dbReference>
<dbReference type="AlphaFoldDB" id="A0A834PDP0"/>
<comment type="caution">
    <text evidence="2">The sequence shown here is derived from an EMBL/GenBank/DDBJ whole genome shotgun (WGS) entry which is preliminary data.</text>
</comment>